<proteinExistence type="predicted"/>
<evidence type="ECO:0000313" key="4">
    <source>
        <dbReference type="Proteomes" id="UP000507470"/>
    </source>
</evidence>
<dbReference type="InterPro" id="IPR036691">
    <property type="entry name" value="Endo/exonu/phosph_ase_sf"/>
</dbReference>
<feature type="coiled-coil region" evidence="1">
    <location>
        <begin position="94"/>
        <end position="152"/>
    </location>
</feature>
<keyword evidence="1" id="KW-0175">Coiled coil</keyword>
<organism evidence="3 4">
    <name type="scientific">Mytilus coruscus</name>
    <name type="common">Sea mussel</name>
    <dbReference type="NCBI Taxonomy" id="42192"/>
    <lineage>
        <taxon>Eukaryota</taxon>
        <taxon>Metazoa</taxon>
        <taxon>Spiralia</taxon>
        <taxon>Lophotrochozoa</taxon>
        <taxon>Mollusca</taxon>
        <taxon>Bivalvia</taxon>
        <taxon>Autobranchia</taxon>
        <taxon>Pteriomorphia</taxon>
        <taxon>Mytilida</taxon>
        <taxon>Mytiloidea</taxon>
        <taxon>Mytilidae</taxon>
        <taxon>Mytilinae</taxon>
        <taxon>Mytilus</taxon>
    </lineage>
</organism>
<keyword evidence="4" id="KW-1185">Reference proteome</keyword>
<dbReference type="Gene3D" id="3.60.10.10">
    <property type="entry name" value="Endonuclease/exonuclease/phosphatase"/>
    <property type="match status" value="1"/>
</dbReference>
<dbReference type="AlphaFoldDB" id="A0A6J8CJG9"/>
<evidence type="ECO:0000256" key="1">
    <source>
        <dbReference type="SAM" id="Coils"/>
    </source>
</evidence>
<dbReference type="SUPFAM" id="SSF56219">
    <property type="entry name" value="DNase I-like"/>
    <property type="match status" value="1"/>
</dbReference>
<dbReference type="OrthoDB" id="6629108at2759"/>
<feature type="region of interest" description="Disordered" evidence="2">
    <location>
        <begin position="31"/>
        <end position="57"/>
    </location>
</feature>
<evidence type="ECO:0000256" key="2">
    <source>
        <dbReference type="SAM" id="MobiDB-lite"/>
    </source>
</evidence>
<evidence type="ECO:0008006" key="5">
    <source>
        <dbReference type="Google" id="ProtNLM"/>
    </source>
</evidence>
<name>A0A6J8CJG9_MYTCO</name>
<reference evidence="3 4" key="1">
    <citation type="submission" date="2020-06" db="EMBL/GenBank/DDBJ databases">
        <authorList>
            <person name="Li R."/>
            <person name="Bekaert M."/>
        </authorList>
    </citation>
    <scope>NUCLEOTIDE SEQUENCE [LARGE SCALE GENOMIC DNA]</scope>
    <source>
        <strain evidence="4">wild</strain>
    </source>
</reference>
<protein>
    <recommendedName>
        <fullName evidence="5">Endonuclease/exonuclease/phosphatase domain-containing protein</fullName>
    </recommendedName>
</protein>
<sequence>MATGMDLNTVSTGQLFSNGHSSSDVIGNLFIEEKPSSTRKRPNSGTESNTESAEAKKLKTVNWETQTVLPKMGESEMFLFSAIQNLANNISVSFNMMNNRMNQLEANLEEKISANIETALKTHIEKEVGKVKQELKDDMVTMNLKIDNVQKSCENLILEKKDENSIDIRNNVIIKNLAYDEKEKDSAEVTMNKVQTLFRDGLSIPNVKIQKVTRKNGNERYNGVVVVQLEDNEQKKDIFKNKRNLKNNPAYKKVYIDNDLPVETRMFQGSQKPIIDGYTWIGNNRENLHINAQRGSGGVGAFLKNDLFEFYDITTLDNSVEDILWIKVKSKSSDFILCVAVYCNQSIGNIVICGDFNSRCGNKSDYIEGVDEISPRSVIDMNENYNGDLFIDFLTNINFAMLNGRIGINDFTYISPQGKSVVDYMCVPHEQFNDFLDFKVLKMIDIINQVNYNPEKIPDHSILLCEIKVPKVCIERNTQTIDETTSNTRKYRVNNIPDNFLLDSAIRDRINETINRIENAINVENNVQSAFDEFCVLLKDEMDDKLLK</sequence>
<evidence type="ECO:0000313" key="3">
    <source>
        <dbReference type="EMBL" id="CAC5395184.1"/>
    </source>
</evidence>
<gene>
    <name evidence="3" type="ORF">MCOR_29874</name>
</gene>
<accession>A0A6J8CJG9</accession>
<dbReference type="Proteomes" id="UP000507470">
    <property type="component" value="Unassembled WGS sequence"/>
</dbReference>
<feature type="compositionally biased region" description="Polar residues" evidence="2">
    <location>
        <begin position="43"/>
        <end position="52"/>
    </location>
</feature>
<dbReference type="EMBL" id="CACVKT020005441">
    <property type="protein sequence ID" value="CAC5395184.1"/>
    <property type="molecule type" value="Genomic_DNA"/>
</dbReference>